<dbReference type="Proteomes" id="UP000321079">
    <property type="component" value="Unassembled WGS sequence"/>
</dbReference>
<protein>
    <recommendedName>
        <fullName evidence="4 9">N-(5'-phosphoribosyl)anthranilate isomerase</fullName>
        <shortName evidence="9">PRAI</shortName>
        <ecNumber evidence="3 9">5.3.1.24</ecNumber>
    </recommendedName>
</protein>
<keyword evidence="6 9" id="KW-0822">Tryptophan biosynthesis</keyword>
<dbReference type="InterPro" id="IPR013785">
    <property type="entry name" value="Aldolase_TIM"/>
</dbReference>
<evidence type="ECO:0000259" key="10">
    <source>
        <dbReference type="Pfam" id="PF00697"/>
    </source>
</evidence>
<dbReference type="AlphaFoldDB" id="A0A511BA49"/>
<comment type="catalytic activity">
    <reaction evidence="1 9">
        <text>N-(5-phospho-beta-D-ribosyl)anthranilate = 1-(2-carboxyphenylamino)-1-deoxy-D-ribulose 5-phosphate</text>
        <dbReference type="Rhea" id="RHEA:21540"/>
        <dbReference type="ChEBI" id="CHEBI:18277"/>
        <dbReference type="ChEBI" id="CHEBI:58613"/>
        <dbReference type="EC" id="5.3.1.24"/>
    </reaction>
</comment>
<dbReference type="GO" id="GO:0004640">
    <property type="term" value="F:phosphoribosylanthranilate isomerase activity"/>
    <property type="evidence" value="ECO:0007669"/>
    <property type="project" value="UniProtKB-UniRule"/>
</dbReference>
<evidence type="ECO:0000256" key="9">
    <source>
        <dbReference type="HAMAP-Rule" id="MF_00135"/>
    </source>
</evidence>
<dbReference type="OrthoDB" id="9796196at2"/>
<evidence type="ECO:0000256" key="8">
    <source>
        <dbReference type="ARBA" id="ARBA00023235"/>
    </source>
</evidence>
<evidence type="ECO:0000313" key="11">
    <source>
        <dbReference type="EMBL" id="GEK96621.1"/>
    </source>
</evidence>
<evidence type="ECO:0000256" key="2">
    <source>
        <dbReference type="ARBA" id="ARBA00004664"/>
    </source>
</evidence>
<reference evidence="11 12" key="1">
    <citation type="submission" date="2019-07" db="EMBL/GenBank/DDBJ databases">
        <title>Whole genome shotgun sequence of Gluconobacter kanchanaburiensis NBRC 103587.</title>
        <authorList>
            <person name="Hosoyama A."/>
            <person name="Uohara A."/>
            <person name="Ohji S."/>
            <person name="Ichikawa N."/>
        </authorList>
    </citation>
    <scope>NUCLEOTIDE SEQUENCE [LARGE SCALE GENOMIC DNA]</scope>
    <source>
        <strain evidence="11 12">NBRC 103587</strain>
    </source>
</reference>
<keyword evidence="7 9" id="KW-0057">Aromatic amino acid biosynthesis</keyword>
<evidence type="ECO:0000256" key="6">
    <source>
        <dbReference type="ARBA" id="ARBA00022822"/>
    </source>
</evidence>
<dbReference type="UniPathway" id="UPA00035">
    <property type="reaction ID" value="UER00042"/>
</dbReference>
<dbReference type="EC" id="5.3.1.24" evidence="3 9"/>
<dbReference type="InterPro" id="IPR011060">
    <property type="entry name" value="RibuloseP-bd_barrel"/>
</dbReference>
<dbReference type="SUPFAM" id="SSF51366">
    <property type="entry name" value="Ribulose-phoshate binding barrel"/>
    <property type="match status" value="1"/>
</dbReference>
<accession>A0A511BA49</accession>
<comment type="pathway">
    <text evidence="2 9">Amino-acid biosynthesis; L-tryptophan biosynthesis; L-tryptophan from chorismate: step 3/5.</text>
</comment>
<feature type="domain" description="N-(5'phosphoribosyl) anthranilate isomerase (PRAI)" evidence="10">
    <location>
        <begin position="4"/>
        <end position="206"/>
    </location>
</feature>
<evidence type="ECO:0000256" key="3">
    <source>
        <dbReference type="ARBA" id="ARBA00012572"/>
    </source>
</evidence>
<proteinExistence type="inferred from homology"/>
<dbReference type="HAMAP" id="MF_00135">
    <property type="entry name" value="PRAI"/>
    <property type="match status" value="1"/>
</dbReference>
<dbReference type="RefSeq" id="WP_146861777.1">
    <property type="nucleotide sequence ID" value="NZ_BARK01000054.1"/>
</dbReference>
<evidence type="ECO:0000256" key="4">
    <source>
        <dbReference type="ARBA" id="ARBA00022272"/>
    </source>
</evidence>
<dbReference type="EMBL" id="BJVA01000010">
    <property type="protein sequence ID" value="GEK96621.1"/>
    <property type="molecule type" value="Genomic_DNA"/>
</dbReference>
<name>A0A511BA49_9PROT</name>
<comment type="caution">
    <text evidence="11">The sequence shown here is derived from an EMBL/GenBank/DDBJ whole genome shotgun (WGS) entry which is preliminary data.</text>
</comment>
<dbReference type="Gene3D" id="3.20.20.70">
    <property type="entry name" value="Aldolase class I"/>
    <property type="match status" value="1"/>
</dbReference>
<dbReference type="Pfam" id="PF00697">
    <property type="entry name" value="PRAI"/>
    <property type="match status" value="1"/>
</dbReference>
<dbReference type="PANTHER" id="PTHR42894">
    <property type="entry name" value="N-(5'-PHOSPHORIBOSYL)ANTHRANILATE ISOMERASE"/>
    <property type="match status" value="1"/>
</dbReference>
<keyword evidence="8 9" id="KW-0413">Isomerase</keyword>
<dbReference type="CDD" id="cd00405">
    <property type="entry name" value="PRAI"/>
    <property type="match status" value="1"/>
</dbReference>
<dbReference type="InterPro" id="IPR001240">
    <property type="entry name" value="PRAI_dom"/>
</dbReference>
<dbReference type="InterPro" id="IPR044643">
    <property type="entry name" value="TrpF_fam"/>
</dbReference>
<keyword evidence="12" id="KW-1185">Reference proteome</keyword>
<organism evidence="11 12">
    <name type="scientific">Gluconobacter kanchanaburiensis NBRC 103587</name>
    <dbReference type="NCBI Taxonomy" id="1307948"/>
    <lineage>
        <taxon>Bacteria</taxon>
        <taxon>Pseudomonadati</taxon>
        <taxon>Pseudomonadota</taxon>
        <taxon>Alphaproteobacteria</taxon>
        <taxon>Acetobacterales</taxon>
        <taxon>Acetobacteraceae</taxon>
        <taxon>Gluconobacter</taxon>
    </lineage>
</organism>
<dbReference type="GO" id="GO:0000162">
    <property type="term" value="P:L-tryptophan biosynthetic process"/>
    <property type="evidence" value="ECO:0007669"/>
    <property type="project" value="UniProtKB-UniRule"/>
</dbReference>
<evidence type="ECO:0000256" key="7">
    <source>
        <dbReference type="ARBA" id="ARBA00023141"/>
    </source>
</evidence>
<evidence type="ECO:0000256" key="5">
    <source>
        <dbReference type="ARBA" id="ARBA00022605"/>
    </source>
</evidence>
<dbReference type="PANTHER" id="PTHR42894:SF1">
    <property type="entry name" value="N-(5'-PHOSPHORIBOSYL)ANTHRANILATE ISOMERASE"/>
    <property type="match status" value="1"/>
</dbReference>
<evidence type="ECO:0000256" key="1">
    <source>
        <dbReference type="ARBA" id="ARBA00001164"/>
    </source>
</evidence>
<gene>
    <name evidence="9 11" type="primary">trpF</name>
    <name evidence="11" type="ORF">GKA01_18180</name>
</gene>
<evidence type="ECO:0000313" key="12">
    <source>
        <dbReference type="Proteomes" id="UP000321079"/>
    </source>
</evidence>
<sequence length="218" mass="23978">MTGIKICGIRDVATIRLCADLKVDWVGFVFCENSPRYISPNDALHLHRCIPAHAEGGPARVGLFVDADDAFITEVLKNTPLDVLQIYAPLARSIEIQSRFDLPVWRGCGIATRSDLPTNRDLAGYVIEAPRQKHDQHPGGHGRSFDWSLSKEWIPPTFWMLAGGLTPHNVQDAIQKSGASAVDVSSGVEIRRGQKSAELIEKFVQNARKGLDLGQKVS</sequence>
<comment type="similarity">
    <text evidence="9">Belongs to the TrpF family.</text>
</comment>
<keyword evidence="5 9" id="KW-0028">Amino-acid biosynthesis</keyword>